<dbReference type="KEGG" id="lyk:FLP23_03445"/>
<dbReference type="InterPro" id="IPR050982">
    <property type="entry name" value="Auxin_biosynth/cation_transpt"/>
</dbReference>
<dbReference type="Pfam" id="PF13738">
    <property type="entry name" value="Pyr_redox_3"/>
    <property type="match status" value="1"/>
</dbReference>
<evidence type="ECO:0000256" key="1">
    <source>
        <dbReference type="ARBA" id="ARBA00023002"/>
    </source>
</evidence>
<evidence type="ECO:0000313" key="3">
    <source>
        <dbReference type="Proteomes" id="UP000322159"/>
    </source>
</evidence>
<sequence length="366" mass="39403">MTDRPTDTAVVIIGAGQAGLSVGYFLRKLGLDPGNDFVLLDRGPGAGGAWQFRWEALRLGYAHRVNDLPGMEELGLSFDTADRHAPAREVVADYYRQYEEHFGLQVVRPADVTRVTATFDGFAVTFDDAYGDQTVSTQVLVNATGTWGAPFVPWYPGMNGFQGRQLHTVDYRDAEEFRGRDVVVVGGGTSAIGFLLELEGVAGSTTWVARRPVEFLEEQELNIEGGTRAVTLQDAAAREGLALPSIVSTTGVPRTRRIQSAIDRGLLVAKPMFASIEADGVRWADGGFQHADAIIWATGFRPELRHLAPLKLRERAGGVTVAGGAAYRNANIFFAGYGPTASTIGASRAGRTIARQIVSALSARGF</sequence>
<dbReference type="RefSeq" id="WP_149324583.1">
    <property type="nucleotide sequence ID" value="NZ_CP043504.1"/>
</dbReference>
<evidence type="ECO:0000313" key="2">
    <source>
        <dbReference type="EMBL" id="QEO09153.1"/>
    </source>
</evidence>
<dbReference type="OrthoDB" id="178899at2"/>
<keyword evidence="1" id="KW-0560">Oxidoreductase</keyword>
<dbReference type="SUPFAM" id="SSF51905">
    <property type="entry name" value="FAD/NAD(P)-binding domain"/>
    <property type="match status" value="2"/>
</dbReference>
<dbReference type="PANTHER" id="PTHR43539">
    <property type="entry name" value="FLAVIN-BINDING MONOOXYGENASE-LIKE PROTEIN (AFU_ORTHOLOGUE AFUA_4G09220)"/>
    <property type="match status" value="1"/>
</dbReference>
<dbReference type="PRINTS" id="PR00469">
    <property type="entry name" value="PNDRDTASEII"/>
</dbReference>
<dbReference type="GO" id="GO:0004497">
    <property type="term" value="F:monooxygenase activity"/>
    <property type="evidence" value="ECO:0007669"/>
    <property type="project" value="TreeGrafter"/>
</dbReference>
<accession>A0A5C1Y539</accession>
<reference evidence="2 3" key="1">
    <citation type="submission" date="2019-09" db="EMBL/GenBank/DDBJ databases">
        <title>Genome sequencing of strain KACC 19322.</title>
        <authorList>
            <person name="Heo J."/>
            <person name="Kim S.-J."/>
            <person name="Kim J.-S."/>
            <person name="Hong S.-B."/>
            <person name="Kwon S.-W."/>
        </authorList>
    </citation>
    <scope>NUCLEOTIDE SEQUENCE [LARGE SCALE GENOMIC DNA]</scope>
    <source>
        <strain evidence="2 3">KACC 19322</strain>
    </source>
</reference>
<dbReference type="Proteomes" id="UP000322159">
    <property type="component" value="Chromosome"/>
</dbReference>
<dbReference type="EMBL" id="CP043504">
    <property type="protein sequence ID" value="QEO09153.1"/>
    <property type="molecule type" value="Genomic_DNA"/>
</dbReference>
<name>A0A5C1Y539_9MICO</name>
<dbReference type="AlphaFoldDB" id="A0A5C1Y539"/>
<dbReference type="PANTHER" id="PTHR43539:SF78">
    <property type="entry name" value="FLAVIN-CONTAINING MONOOXYGENASE"/>
    <property type="match status" value="1"/>
</dbReference>
<dbReference type="PRINTS" id="PR00368">
    <property type="entry name" value="FADPNR"/>
</dbReference>
<proteinExistence type="predicted"/>
<dbReference type="InterPro" id="IPR036188">
    <property type="entry name" value="FAD/NAD-bd_sf"/>
</dbReference>
<organism evidence="2 3">
    <name type="scientific">Protaetiibacter larvae</name>
    <dbReference type="NCBI Taxonomy" id="2592654"/>
    <lineage>
        <taxon>Bacteria</taxon>
        <taxon>Bacillati</taxon>
        <taxon>Actinomycetota</taxon>
        <taxon>Actinomycetes</taxon>
        <taxon>Micrococcales</taxon>
        <taxon>Microbacteriaceae</taxon>
        <taxon>Protaetiibacter</taxon>
    </lineage>
</organism>
<dbReference type="GO" id="GO:0050660">
    <property type="term" value="F:flavin adenine dinucleotide binding"/>
    <property type="evidence" value="ECO:0007669"/>
    <property type="project" value="TreeGrafter"/>
</dbReference>
<gene>
    <name evidence="2" type="ORF">FLP23_03445</name>
</gene>
<dbReference type="Gene3D" id="3.50.50.60">
    <property type="entry name" value="FAD/NAD(P)-binding domain"/>
    <property type="match status" value="1"/>
</dbReference>
<protein>
    <submittedName>
        <fullName evidence="2">NAD(P)/FAD-dependent oxidoreductase</fullName>
    </submittedName>
</protein>
<keyword evidence="3" id="KW-1185">Reference proteome</keyword>